<dbReference type="InterPro" id="IPR025366">
    <property type="entry name" value="DUF4270"/>
</dbReference>
<dbReference type="Proteomes" id="UP001597468">
    <property type="component" value="Unassembled WGS sequence"/>
</dbReference>
<evidence type="ECO:0000313" key="1">
    <source>
        <dbReference type="EMBL" id="MFD2518280.1"/>
    </source>
</evidence>
<protein>
    <submittedName>
        <fullName evidence="1">DUF4270 family protein</fullName>
    </submittedName>
</protein>
<proteinExistence type="predicted"/>
<reference evidence="2" key="1">
    <citation type="journal article" date="2019" name="Int. J. Syst. Evol. Microbiol.">
        <title>The Global Catalogue of Microorganisms (GCM) 10K type strain sequencing project: providing services to taxonomists for standard genome sequencing and annotation.</title>
        <authorList>
            <consortium name="The Broad Institute Genomics Platform"/>
            <consortium name="The Broad Institute Genome Sequencing Center for Infectious Disease"/>
            <person name="Wu L."/>
            <person name="Ma J."/>
        </authorList>
    </citation>
    <scope>NUCLEOTIDE SEQUENCE [LARGE SCALE GENOMIC DNA]</scope>
    <source>
        <strain evidence="2">KCTC 42585</strain>
    </source>
</reference>
<gene>
    <name evidence="1" type="ORF">ACFSTG_10280</name>
</gene>
<sequence>MNWRSFTYILLIITAVGCSQEDQESSVGDRWINSSTRILLFDTLTLKSSTLKLDSLIVSGSNRLLIGQYTDPVFGKIKSKSYFQFLPTHYSIDSEAEYDSIAFILRYDGYSSNDTLFRQKFLISEVTQELKPHDQFYYNTSNYTTSTDILSEHEFSPRPGSKDSIHITLDKQFGEEIFKNLQSKEITNSDNFLNRYQGLLVEPGDSGTAILGFSKNSFLRLYYTNKEELVDLEETLDLAVIQGNTFHNTSASLTTDILPDLPPQLESLPSSETDNRSFIQGGTGIATKIEIPHLKSLEDIEGTGSMIEAQLKFYLNTSRDEAIRPVKDSLRLFIINQRNEVLGDVVGYHNQPTVAKIVEKEDEFNSVRYSVSLKKFIDDKINEYDGDNWSLLIYAPDLTTSVDAFELFSEGAEKEKKMKIEITYAIYNE</sequence>
<organism evidence="1 2">
    <name type="scientific">Salinimicrobium flavum</name>
    <dbReference type="NCBI Taxonomy" id="1737065"/>
    <lineage>
        <taxon>Bacteria</taxon>
        <taxon>Pseudomonadati</taxon>
        <taxon>Bacteroidota</taxon>
        <taxon>Flavobacteriia</taxon>
        <taxon>Flavobacteriales</taxon>
        <taxon>Flavobacteriaceae</taxon>
        <taxon>Salinimicrobium</taxon>
    </lineage>
</organism>
<name>A0ABW5IY18_9FLAO</name>
<dbReference type="EMBL" id="JBHULT010000009">
    <property type="protein sequence ID" value="MFD2518280.1"/>
    <property type="molecule type" value="Genomic_DNA"/>
</dbReference>
<dbReference type="Pfam" id="PF14092">
    <property type="entry name" value="DUF4270"/>
    <property type="match status" value="1"/>
</dbReference>
<comment type="caution">
    <text evidence="1">The sequence shown here is derived from an EMBL/GenBank/DDBJ whole genome shotgun (WGS) entry which is preliminary data.</text>
</comment>
<accession>A0ABW5IY18</accession>
<evidence type="ECO:0000313" key="2">
    <source>
        <dbReference type="Proteomes" id="UP001597468"/>
    </source>
</evidence>
<dbReference type="RefSeq" id="WP_380752101.1">
    <property type="nucleotide sequence ID" value="NZ_JBHULT010000009.1"/>
</dbReference>
<dbReference type="PROSITE" id="PS51257">
    <property type="entry name" value="PROKAR_LIPOPROTEIN"/>
    <property type="match status" value="1"/>
</dbReference>
<keyword evidence="2" id="KW-1185">Reference proteome</keyword>